<dbReference type="SUPFAM" id="SSF103378">
    <property type="entry name" value="2-methylcitrate dehydratase PrpD"/>
    <property type="match status" value="1"/>
</dbReference>
<dbReference type="InterPro" id="IPR005656">
    <property type="entry name" value="MmgE_PrpD"/>
</dbReference>
<feature type="transmembrane region" description="Helical" evidence="19">
    <location>
        <begin position="26"/>
        <end position="44"/>
    </location>
</feature>
<dbReference type="GO" id="GO:0005739">
    <property type="term" value="C:mitochondrion"/>
    <property type="evidence" value="ECO:0007669"/>
    <property type="project" value="UniProtKB-SubCell"/>
</dbReference>
<dbReference type="GO" id="GO:0072573">
    <property type="term" value="P:tolerance induction to lipopolysaccharide"/>
    <property type="evidence" value="ECO:0007669"/>
    <property type="project" value="UniProtKB-ARBA"/>
</dbReference>
<accession>A0A9Y4K185</accession>
<feature type="transmembrane region" description="Helical" evidence="19">
    <location>
        <begin position="51"/>
        <end position="72"/>
    </location>
</feature>
<evidence type="ECO:0000313" key="22">
    <source>
        <dbReference type="RefSeq" id="XP_008282608.1"/>
    </source>
</evidence>
<dbReference type="GO" id="GO:0002760">
    <property type="term" value="P:positive regulation of antimicrobial humoral response"/>
    <property type="evidence" value="ECO:0007669"/>
    <property type="project" value="UniProtKB-ARBA"/>
</dbReference>
<keyword evidence="19" id="KW-1133">Transmembrane helix</keyword>
<comment type="catalytic activity">
    <reaction evidence="11">
        <text>cis-aconitate + H(+) = itaconate + CO2</text>
        <dbReference type="Rhea" id="RHEA:15253"/>
        <dbReference type="ChEBI" id="CHEBI:15378"/>
        <dbReference type="ChEBI" id="CHEBI:16383"/>
        <dbReference type="ChEBI" id="CHEBI:16526"/>
        <dbReference type="ChEBI" id="CHEBI:17240"/>
        <dbReference type="EC" id="4.1.1.6"/>
    </reaction>
    <physiologicalReaction direction="left-to-right" evidence="11">
        <dbReference type="Rhea" id="RHEA:15254"/>
    </physiologicalReaction>
</comment>
<evidence type="ECO:0000256" key="17">
    <source>
        <dbReference type="ARBA" id="ARBA00083634"/>
    </source>
</evidence>
<dbReference type="CTD" id="562007"/>
<keyword evidence="10" id="KW-0456">Lyase</keyword>
<evidence type="ECO:0000256" key="15">
    <source>
        <dbReference type="ARBA" id="ARBA00076490"/>
    </source>
</evidence>
<keyword evidence="7" id="KW-0391">Immunity</keyword>
<dbReference type="InterPro" id="IPR045337">
    <property type="entry name" value="MmgE_PrpD_C"/>
</dbReference>
<dbReference type="PANTHER" id="PTHR16943:SF14">
    <property type="entry name" value="CIS-ACONITATE DECARBOXYLASE"/>
    <property type="match status" value="1"/>
</dbReference>
<dbReference type="GO" id="GO:0003725">
    <property type="term" value="F:double-stranded RNA binding"/>
    <property type="evidence" value="ECO:0007669"/>
    <property type="project" value="InterPro"/>
</dbReference>
<evidence type="ECO:0000256" key="3">
    <source>
        <dbReference type="ARBA" id="ARBA00011738"/>
    </source>
</evidence>
<proteinExistence type="inferred from homology"/>
<name>A0A9Y4K185_9TELE</name>
<organism evidence="21 22">
    <name type="scientific">Stegastes partitus</name>
    <name type="common">bicolor damselfish</name>
    <dbReference type="NCBI Taxonomy" id="144197"/>
    <lineage>
        <taxon>Eukaryota</taxon>
        <taxon>Metazoa</taxon>
        <taxon>Chordata</taxon>
        <taxon>Craniata</taxon>
        <taxon>Vertebrata</taxon>
        <taxon>Euteleostomi</taxon>
        <taxon>Actinopterygii</taxon>
        <taxon>Neopterygii</taxon>
        <taxon>Teleostei</taxon>
        <taxon>Neoteleostei</taxon>
        <taxon>Acanthomorphata</taxon>
        <taxon>Ovalentaria</taxon>
        <taxon>Pomacentridae</taxon>
        <taxon>Stegastes</taxon>
    </lineage>
</organism>
<dbReference type="InterPro" id="IPR017945">
    <property type="entry name" value="DHBP_synth_RibB-like_a/b_dom"/>
</dbReference>
<dbReference type="Gene3D" id="3.90.870.10">
    <property type="entry name" value="DHBP synthase"/>
    <property type="match status" value="1"/>
</dbReference>
<dbReference type="InterPro" id="IPR042183">
    <property type="entry name" value="MmgE/PrpD_sf_1"/>
</dbReference>
<keyword evidence="9" id="KW-0395">Inflammatory response</keyword>
<dbReference type="Proteomes" id="UP000694891">
    <property type="component" value="Unplaced"/>
</dbReference>
<evidence type="ECO:0000313" key="21">
    <source>
        <dbReference type="Proteomes" id="UP000694891"/>
    </source>
</evidence>
<dbReference type="Pfam" id="PF03972">
    <property type="entry name" value="MmgE_PrpD_N"/>
    <property type="match status" value="1"/>
</dbReference>
<evidence type="ECO:0000256" key="16">
    <source>
        <dbReference type="ARBA" id="ARBA00081034"/>
    </source>
</evidence>
<comment type="subunit">
    <text evidence="3">Homodimer.</text>
</comment>
<dbReference type="SUPFAM" id="SSF55821">
    <property type="entry name" value="YrdC/RibB"/>
    <property type="match status" value="1"/>
</dbReference>
<keyword evidence="5" id="KW-0929">Antimicrobial</keyword>
<evidence type="ECO:0000256" key="12">
    <source>
        <dbReference type="ARBA" id="ARBA00055971"/>
    </source>
</evidence>
<dbReference type="RefSeq" id="XP_008282608.1">
    <property type="nucleotide sequence ID" value="XM_008284386.1"/>
</dbReference>
<keyword evidence="19" id="KW-0812">Transmembrane</keyword>
<evidence type="ECO:0000256" key="18">
    <source>
        <dbReference type="ARBA" id="ARBA00083851"/>
    </source>
</evidence>
<sequence length="722" mass="78171">MAGGALQLLCGSVAFARGKTFESTVFILYGVMWTVWGLTRYGGLYGETRGFNLAVGIISFMLFNCLVTAAALFLNVTWFIYALTFQLILISFLLDAVGALPFGYDIGVTIIFGLISFYCFLANIFNSTFQSPQIPLGKPLVKLSGVGGGADICPHVPARKATSVQQIAEIMKNGGICGMPTDTVYVLVAACNRPDAVVKAYKVKKQAQDRPMSLWISSIKQLEPVRHLLSPLLLDFMEAAWPSSISMVIPRVLKYPAPEDTVTASFGKFISEIKAQHLSPVVLHRSKRMVLDSIGVGLIGSTTDVFELALQHCQHMYAPDDISSVYGRRGSRLSPTLAAFVNGVATHSMDFDDTWHPATHPSGAVLPAVLALSDMMPANNKPSGLDFLLAFNVGIEIQGRLMMFSNEAHNIPKRFHPPSVVGTMGSAAACARLLSLDPSRCSHALAIAASLAGAPMANAATQSKPLHIGNASRLGLEAALLASRGLEASPLVLDAVAGVAGFNAFYEDYVPQPLGSPSDDGHMFLLEEQDMGFKRFPAHLGMHWVADAAASIHKVLVGVGPGTVSPAQVQDILLRVPQSKYINRPFPESEHEARHSFQFNACSALLDGEVTVQSFSPAAMSRSDLFSLLSRVQVEHPSDNPANFNRMYGEVQVTLVGGDILKGRCDTFYGHWRNPLTNESLRKKFRHNAEVVLPSEKVERLIDVVEELDRLGDCSALLSQLQ</sequence>
<evidence type="ECO:0000256" key="9">
    <source>
        <dbReference type="ARBA" id="ARBA00023198"/>
    </source>
</evidence>
<feature type="transmembrane region" description="Helical" evidence="19">
    <location>
        <begin position="78"/>
        <end position="97"/>
    </location>
</feature>
<keyword evidence="19" id="KW-0472">Membrane</keyword>
<dbReference type="InterPro" id="IPR036148">
    <property type="entry name" value="MmgE/PrpD_sf"/>
</dbReference>
<dbReference type="FunFam" id="3.30.1330.120:FF:000002">
    <property type="entry name" value="Aconitate decarboxylase 1"/>
    <property type="match status" value="1"/>
</dbReference>
<dbReference type="GO" id="GO:0006954">
    <property type="term" value="P:inflammatory response"/>
    <property type="evidence" value="ECO:0007669"/>
    <property type="project" value="UniProtKB-KW"/>
</dbReference>
<evidence type="ECO:0000256" key="1">
    <source>
        <dbReference type="ARBA" id="ARBA00004173"/>
    </source>
</evidence>
<dbReference type="EC" id="4.1.1.6" evidence="13"/>
<comment type="function">
    <text evidence="12">Cis-aconitate decarboxylase that catalyzes production of itaconate and is involved in the inhibition of the inflammatory response. Acts as a negative regulator of the Toll-like receptors (TLRs)-mediated inflammatory innate response by stimulating the tumor necrosis factor alpha-induced protein TNFAIP3 expression via reactive oxygen species (ROS) in LPS-tolerized macrophages. Involved in antimicrobial response of innate immune cells; ACOD1-mediated itaconic acid production contributes to the antimicrobial activity of macrophages by generating itaconate, leading to alkylation of proteins, such as TFEB. Involved in antiviral response following infection by flavivirus in neurons: ACOD1-mediated itaconate production inhibits the activity of succinate dehydrogenase, generating a metabolic state in neurons that suppresses replication of viral genomes. Plays a role in the embryo implantation.</text>
</comment>
<evidence type="ECO:0000256" key="7">
    <source>
        <dbReference type="ARBA" id="ARBA00022859"/>
    </source>
</evidence>
<reference evidence="22" key="1">
    <citation type="submission" date="2025-08" db="UniProtKB">
        <authorList>
            <consortium name="RefSeq"/>
        </authorList>
    </citation>
    <scope>IDENTIFICATION</scope>
</reference>
<dbReference type="Gene3D" id="1.10.4100.10">
    <property type="entry name" value="2-methylcitrate dehydratase PrpD"/>
    <property type="match status" value="1"/>
</dbReference>
<dbReference type="InterPro" id="IPR042188">
    <property type="entry name" value="MmgE/PrpD_sf_2"/>
</dbReference>
<evidence type="ECO:0000256" key="4">
    <source>
        <dbReference type="ARBA" id="ARBA00015492"/>
    </source>
</evidence>
<dbReference type="InterPro" id="IPR045336">
    <property type="entry name" value="MmgE_PrpD_N"/>
</dbReference>
<dbReference type="Pfam" id="PF01300">
    <property type="entry name" value="Sua5_yciO_yrdC"/>
    <property type="match status" value="1"/>
</dbReference>
<dbReference type="AlphaFoldDB" id="A0A9Y4K185"/>
<keyword evidence="21" id="KW-1185">Reference proteome</keyword>
<feature type="domain" description="YrdC-like" evidence="20">
    <location>
        <begin position="161"/>
        <end position="365"/>
    </location>
</feature>
<dbReference type="GO" id="GO:0042803">
    <property type="term" value="F:protein homodimerization activity"/>
    <property type="evidence" value="ECO:0007669"/>
    <property type="project" value="UniProtKB-ARBA"/>
</dbReference>
<evidence type="ECO:0000256" key="13">
    <source>
        <dbReference type="ARBA" id="ARBA00067068"/>
    </source>
</evidence>
<evidence type="ECO:0000256" key="14">
    <source>
        <dbReference type="ARBA" id="ARBA00073848"/>
    </source>
</evidence>
<dbReference type="Gene3D" id="3.30.1330.120">
    <property type="entry name" value="2-methylcitrate dehydratase PrpD"/>
    <property type="match status" value="1"/>
</dbReference>
<evidence type="ECO:0000256" key="19">
    <source>
        <dbReference type="SAM" id="Phobius"/>
    </source>
</evidence>
<evidence type="ECO:0000256" key="10">
    <source>
        <dbReference type="ARBA" id="ARBA00023239"/>
    </source>
</evidence>
<evidence type="ECO:0000256" key="8">
    <source>
        <dbReference type="ARBA" id="ARBA00023128"/>
    </source>
</evidence>
<comment type="similarity">
    <text evidence="2">Belongs to the PrpD family.</text>
</comment>
<evidence type="ECO:0000256" key="2">
    <source>
        <dbReference type="ARBA" id="ARBA00006174"/>
    </source>
</evidence>
<dbReference type="PROSITE" id="PS51163">
    <property type="entry name" value="YRDC"/>
    <property type="match status" value="1"/>
</dbReference>
<dbReference type="FunFam" id="1.10.4100.10:FF:000002">
    <property type="entry name" value="Aconitate decarboxylase 1"/>
    <property type="match status" value="1"/>
</dbReference>
<dbReference type="PANTHER" id="PTHR16943">
    <property type="entry name" value="2-METHYLCITRATE DEHYDRATASE-RELATED"/>
    <property type="match status" value="1"/>
</dbReference>
<evidence type="ECO:0000256" key="11">
    <source>
        <dbReference type="ARBA" id="ARBA00050716"/>
    </source>
</evidence>
<evidence type="ECO:0000256" key="5">
    <source>
        <dbReference type="ARBA" id="ARBA00022529"/>
    </source>
</evidence>
<protein>
    <recommendedName>
        <fullName evidence="14">Cis-aconitate decarboxylase</fullName>
        <ecNumber evidence="13">4.1.1.6</ecNumber>
    </recommendedName>
    <alternativeName>
        <fullName evidence="18">Aconitate decarboxylase</fullName>
    </alternativeName>
    <alternativeName>
        <fullName evidence="15">Aconitate decarboxylase 1</fullName>
    </alternativeName>
    <alternativeName>
        <fullName evidence="16">Cis-aconitic acid decarboxylase</fullName>
    </alternativeName>
    <alternativeName>
        <fullName evidence="17">Immune-responsive gene 1 protein</fullName>
    </alternativeName>
    <alternativeName>
        <fullName evidence="4">Threonylcarbamoyl-AMP synthase</fullName>
    </alternativeName>
</protein>
<evidence type="ECO:0000259" key="20">
    <source>
        <dbReference type="PROSITE" id="PS51163"/>
    </source>
</evidence>
<dbReference type="GO" id="GO:0045087">
    <property type="term" value="P:innate immune response"/>
    <property type="evidence" value="ECO:0007669"/>
    <property type="project" value="UniProtKB-KW"/>
</dbReference>
<keyword evidence="6" id="KW-0399">Innate immunity</keyword>
<dbReference type="GO" id="GO:0047613">
    <property type="term" value="F:aconitate decarboxylase activity"/>
    <property type="evidence" value="ECO:0007669"/>
    <property type="project" value="UniProtKB-EC"/>
</dbReference>
<dbReference type="InterPro" id="IPR006070">
    <property type="entry name" value="Sua5-like_dom"/>
</dbReference>
<keyword evidence="8" id="KW-0496">Mitochondrion</keyword>
<feature type="transmembrane region" description="Helical" evidence="19">
    <location>
        <begin position="104"/>
        <end position="125"/>
    </location>
</feature>
<comment type="subcellular location">
    <subcellularLocation>
        <location evidence="1">Mitochondrion</location>
    </subcellularLocation>
</comment>
<gene>
    <name evidence="22" type="primary">irg1l</name>
</gene>
<dbReference type="Pfam" id="PF19305">
    <property type="entry name" value="MmgE_PrpD_C"/>
    <property type="match status" value="1"/>
</dbReference>
<evidence type="ECO:0000256" key="6">
    <source>
        <dbReference type="ARBA" id="ARBA00022588"/>
    </source>
</evidence>